<evidence type="ECO:0000256" key="4">
    <source>
        <dbReference type="ARBA" id="ARBA00022989"/>
    </source>
</evidence>
<dbReference type="EMBL" id="CAFAAO010000007">
    <property type="protein sequence ID" value="CAB4801555.1"/>
    <property type="molecule type" value="Genomic_DNA"/>
</dbReference>
<feature type="transmembrane region" description="Helical" evidence="6">
    <location>
        <begin position="165"/>
        <end position="188"/>
    </location>
</feature>
<feature type="transmembrane region" description="Helical" evidence="6">
    <location>
        <begin position="407"/>
        <end position="428"/>
    </location>
</feature>
<evidence type="ECO:0000313" key="7">
    <source>
        <dbReference type="EMBL" id="CAB4333725.1"/>
    </source>
</evidence>
<reference evidence="12" key="1">
    <citation type="submission" date="2020-05" db="EMBL/GenBank/DDBJ databases">
        <authorList>
            <person name="Chiriac C."/>
            <person name="Salcher M."/>
            <person name="Ghai R."/>
            <person name="Kavagutti S V."/>
        </authorList>
    </citation>
    <scope>NUCLEOTIDE SEQUENCE</scope>
</reference>
<dbReference type="InterPro" id="IPR036259">
    <property type="entry name" value="MFS_trans_sf"/>
</dbReference>
<feature type="transmembrane region" description="Helical" evidence="6">
    <location>
        <begin position="440"/>
        <end position="458"/>
    </location>
</feature>
<organism evidence="12">
    <name type="scientific">freshwater metagenome</name>
    <dbReference type="NCBI Taxonomy" id="449393"/>
    <lineage>
        <taxon>unclassified sequences</taxon>
        <taxon>metagenomes</taxon>
        <taxon>ecological metagenomes</taxon>
    </lineage>
</organism>
<dbReference type="EMBL" id="CAESAI010000015">
    <property type="protein sequence ID" value="CAB4338219.1"/>
    <property type="molecule type" value="Genomic_DNA"/>
</dbReference>
<dbReference type="EMBL" id="CAFBQG010000008">
    <property type="protein sequence ID" value="CAB5044483.1"/>
    <property type="molecule type" value="Genomic_DNA"/>
</dbReference>
<dbReference type="GO" id="GO:0005886">
    <property type="term" value="C:plasma membrane"/>
    <property type="evidence" value="ECO:0007669"/>
    <property type="project" value="UniProtKB-SubCell"/>
</dbReference>
<dbReference type="AlphaFoldDB" id="A0A6J7BJJ5"/>
<dbReference type="EMBL" id="CAESAD010000001">
    <property type="protein sequence ID" value="CAB4333725.1"/>
    <property type="molecule type" value="Genomic_DNA"/>
</dbReference>
<dbReference type="Gene3D" id="1.20.1250.20">
    <property type="entry name" value="MFS general substrate transporter like domains"/>
    <property type="match status" value="1"/>
</dbReference>
<protein>
    <submittedName>
        <fullName evidence="12">Unannotated protein</fullName>
    </submittedName>
</protein>
<gene>
    <name evidence="9" type="ORF">UFOPK2648_00148</name>
    <name evidence="10" type="ORF">UFOPK2824_00595</name>
    <name evidence="11" type="ORF">UFOPK3037_00667</name>
    <name evidence="12" type="ORF">UFOPK3278_00079</name>
    <name evidence="8" type="ORF">UFOPK3406_00762</name>
    <name evidence="7" type="ORF">UFOPK3925_00434</name>
    <name evidence="13" type="ORF">UFOPK4097_00137</name>
    <name evidence="14" type="ORF">UFOPK4301_00137</name>
</gene>
<comment type="subcellular location">
    <subcellularLocation>
        <location evidence="1">Cell membrane</location>
        <topology evidence="1">Multi-pass membrane protein</topology>
    </subcellularLocation>
</comment>
<feature type="transmembrane region" description="Helical" evidence="6">
    <location>
        <begin position="299"/>
        <end position="325"/>
    </location>
</feature>
<evidence type="ECO:0000313" key="14">
    <source>
        <dbReference type="EMBL" id="CAB5044483.1"/>
    </source>
</evidence>
<feature type="transmembrane region" description="Helical" evidence="6">
    <location>
        <begin position="118"/>
        <end position="144"/>
    </location>
</feature>
<keyword evidence="5 6" id="KW-0472">Membrane</keyword>
<feature type="transmembrane region" description="Helical" evidence="6">
    <location>
        <begin position="200"/>
        <end position="219"/>
    </location>
</feature>
<proteinExistence type="predicted"/>
<evidence type="ECO:0000256" key="2">
    <source>
        <dbReference type="ARBA" id="ARBA00022475"/>
    </source>
</evidence>
<dbReference type="EMBL" id="CAEZZD010000076">
    <property type="protein sequence ID" value="CAB4749027.1"/>
    <property type="molecule type" value="Genomic_DNA"/>
</dbReference>
<dbReference type="InterPro" id="IPR011701">
    <property type="entry name" value="MFS"/>
</dbReference>
<dbReference type="Pfam" id="PF07690">
    <property type="entry name" value="MFS_1"/>
    <property type="match status" value="1"/>
</dbReference>
<dbReference type="EMBL" id="CAFBPK010000001">
    <property type="protein sequence ID" value="CAB5007958.1"/>
    <property type="molecule type" value="Genomic_DNA"/>
</dbReference>
<evidence type="ECO:0000256" key="5">
    <source>
        <dbReference type="ARBA" id="ARBA00023136"/>
    </source>
</evidence>
<evidence type="ECO:0000256" key="3">
    <source>
        <dbReference type="ARBA" id="ARBA00022692"/>
    </source>
</evidence>
<evidence type="ECO:0000313" key="10">
    <source>
        <dbReference type="EMBL" id="CAB4749027.1"/>
    </source>
</evidence>
<evidence type="ECO:0000256" key="1">
    <source>
        <dbReference type="ARBA" id="ARBA00004651"/>
    </source>
</evidence>
<evidence type="ECO:0000313" key="8">
    <source>
        <dbReference type="EMBL" id="CAB4338219.1"/>
    </source>
</evidence>
<dbReference type="EMBL" id="CAFBIX010000001">
    <property type="protein sequence ID" value="CAB4845792.1"/>
    <property type="molecule type" value="Genomic_DNA"/>
</dbReference>
<feature type="transmembrane region" description="Helical" evidence="6">
    <location>
        <begin position="77"/>
        <end position="98"/>
    </location>
</feature>
<keyword evidence="3 6" id="KW-0812">Transmembrane</keyword>
<accession>A0A6J7BJJ5</accession>
<dbReference type="GO" id="GO:0022857">
    <property type="term" value="F:transmembrane transporter activity"/>
    <property type="evidence" value="ECO:0007669"/>
    <property type="project" value="InterPro"/>
</dbReference>
<sequence length="465" mass="49119">MAFSISGASWVFGSNAGSVKQVSYPNIRALSVLRHPNARELLAVRIFGQAGDGLLQTALATFVLFSPQRESDPRKIALAFAILLLPYSVIAPFVGVFIDRWSRRTILVRANILRVITMFAIAAVITGHSASSLLAILVLISLGVNRFVQAALSASLPHVVDGDDLVPANALFPTLGTTAASFAAALGIASQKVFSNSDTVNAALVVLGALFAGLASLTAQRITPKNVLGPHIVESAMRDELRNAIAGLLAGFRFMLRSGRALSSMVAVAFQRWAFGALTVHALLLSRNSWHTDTTADQAVLDFGLCAGAAALGAFTAAVLSTFLLSDRSNGGEEKSTKYPRKQTHLIAAMTLATATSVAITIVGYRVGTLTAVCGAAAALGFAGQLLKINADTTIQRTIDDAHRGRVFSIFDMMINVALVLGITTYALVDVLRENVNLGATYSVVLLSCSTGLSVFLLRKYRAQV</sequence>
<evidence type="ECO:0000313" key="11">
    <source>
        <dbReference type="EMBL" id="CAB4801555.1"/>
    </source>
</evidence>
<dbReference type="PANTHER" id="PTHR23513:SF17">
    <property type="entry name" value="MEMBRANE PROTEIN"/>
    <property type="match status" value="1"/>
</dbReference>
<keyword evidence="2" id="KW-1003">Cell membrane</keyword>
<evidence type="ECO:0000256" key="6">
    <source>
        <dbReference type="SAM" id="Phobius"/>
    </source>
</evidence>
<dbReference type="SUPFAM" id="SSF103473">
    <property type="entry name" value="MFS general substrate transporter"/>
    <property type="match status" value="1"/>
</dbReference>
<feature type="transmembrane region" description="Helical" evidence="6">
    <location>
        <begin position="370"/>
        <end position="387"/>
    </location>
</feature>
<evidence type="ECO:0000313" key="12">
    <source>
        <dbReference type="EMBL" id="CAB4845792.1"/>
    </source>
</evidence>
<dbReference type="PANTHER" id="PTHR23513">
    <property type="entry name" value="INTEGRAL MEMBRANE EFFLUX PROTEIN-RELATED"/>
    <property type="match status" value="1"/>
</dbReference>
<evidence type="ECO:0000313" key="9">
    <source>
        <dbReference type="EMBL" id="CAB4697919.1"/>
    </source>
</evidence>
<evidence type="ECO:0000313" key="13">
    <source>
        <dbReference type="EMBL" id="CAB5007958.1"/>
    </source>
</evidence>
<name>A0A6J7BJJ5_9ZZZZ</name>
<keyword evidence="4 6" id="KW-1133">Transmembrane helix</keyword>
<feature type="transmembrane region" description="Helical" evidence="6">
    <location>
        <begin position="346"/>
        <end position="364"/>
    </location>
</feature>
<dbReference type="EMBL" id="CAEZYC010000003">
    <property type="protein sequence ID" value="CAB4697919.1"/>
    <property type="molecule type" value="Genomic_DNA"/>
</dbReference>